<evidence type="ECO:0000256" key="9">
    <source>
        <dbReference type="ARBA" id="ARBA00022833"/>
    </source>
</evidence>
<dbReference type="UniPathway" id="UPA00359">
    <property type="reaction ID" value="UER00478"/>
</dbReference>
<evidence type="ECO:0000256" key="7">
    <source>
        <dbReference type="ARBA" id="ARBA00022723"/>
    </source>
</evidence>
<comment type="pathway">
    <text evidence="3 12">Glycolipid biosynthesis; lipid IV(A) biosynthesis; lipid IV(A) from (3R)-3-hydroxytetradecanoyl-[acyl-carrier-protein] and UDP-N-acetyl-alpha-D-glucosamine: step 2/6.</text>
</comment>
<dbReference type="NCBIfam" id="TIGR00325">
    <property type="entry name" value="lpxC"/>
    <property type="match status" value="1"/>
</dbReference>
<evidence type="ECO:0000256" key="2">
    <source>
        <dbReference type="ARBA" id="ARBA00002923"/>
    </source>
</evidence>
<gene>
    <name evidence="12" type="primary">lpxC</name>
    <name evidence="13" type="ORF">HMPREF0872_05640</name>
</gene>
<keyword evidence="8 12" id="KW-0378">Hydrolase</keyword>
<dbReference type="GO" id="GO:0016020">
    <property type="term" value="C:membrane"/>
    <property type="evidence" value="ECO:0007669"/>
    <property type="project" value="GOC"/>
</dbReference>
<dbReference type="SUPFAM" id="SSF54211">
    <property type="entry name" value="Ribosomal protein S5 domain 2-like"/>
    <property type="match status" value="2"/>
</dbReference>
<feature type="active site" description="Proton donor" evidence="12">
    <location>
        <position position="260"/>
    </location>
</feature>
<sequence length="278" mass="30725">MILHEKTLKKSIQYKGAGLHSGAPVTMEFKPAKERTGIVFVRTDLEGCPSVKANIQYVTNTMRATTLEDGLAKVFTIEHVMAAFNAMEIDNCIVEMNSPEPAVADGGSATFVSLIKEAGIVEQEIKRLVYSVKRAHTVYDADKFIAIVPYDGLRVTFTSINQHPLLGTQHADFVITPATFEKEIAPARTIGFLRELEQLQAMGLAKGGTLENALVYDDTQCLSVPKFEDELVRHKILDILGDLYLLGPIQGHIIAVKSSHELNSRLSRSILEEIMEDQ</sequence>
<comment type="cofactor">
    <cofactor evidence="1 12">
        <name>Zn(2+)</name>
        <dbReference type="ChEBI" id="CHEBI:29105"/>
    </cofactor>
</comment>
<reference evidence="13 14" key="1">
    <citation type="submission" date="2014-07" db="EMBL/GenBank/DDBJ databases">
        <authorList>
            <person name="McCorrison J."/>
            <person name="Sanka R."/>
            <person name="Torralba M."/>
            <person name="Gillis M."/>
            <person name="Haft D.H."/>
            <person name="Methe B."/>
            <person name="Sutton G."/>
            <person name="Nelson K.E."/>
        </authorList>
    </citation>
    <scope>NUCLEOTIDE SEQUENCE [LARGE SCALE GENOMIC DNA]</scope>
    <source>
        <strain evidence="13 14">DNF00314</strain>
    </source>
</reference>
<comment type="catalytic activity">
    <reaction evidence="11 12">
        <text>a UDP-3-O-[(3R)-3-hydroxyacyl]-N-acetyl-alpha-D-glucosamine + H2O = a UDP-3-O-[(3R)-3-hydroxyacyl]-alpha-D-glucosamine + acetate</text>
        <dbReference type="Rhea" id="RHEA:67816"/>
        <dbReference type="ChEBI" id="CHEBI:15377"/>
        <dbReference type="ChEBI" id="CHEBI:30089"/>
        <dbReference type="ChEBI" id="CHEBI:137740"/>
        <dbReference type="ChEBI" id="CHEBI:173225"/>
        <dbReference type="EC" id="3.5.1.108"/>
    </reaction>
</comment>
<evidence type="ECO:0000313" key="14">
    <source>
        <dbReference type="Proteomes" id="UP000029628"/>
    </source>
</evidence>
<dbReference type="PANTHER" id="PTHR33694:SF1">
    <property type="entry name" value="UDP-3-O-ACYL-N-ACETYLGLUCOSAMINE DEACETYLASE 1, MITOCHONDRIAL-RELATED"/>
    <property type="match status" value="1"/>
</dbReference>
<dbReference type="Gene3D" id="3.30.1700.10">
    <property type="entry name" value="lpxc deacetylase, domain 2"/>
    <property type="match status" value="1"/>
</dbReference>
<comment type="similarity">
    <text evidence="12">Belongs to the LpxC family.</text>
</comment>
<evidence type="ECO:0000256" key="6">
    <source>
        <dbReference type="ARBA" id="ARBA00022556"/>
    </source>
</evidence>
<evidence type="ECO:0000256" key="12">
    <source>
        <dbReference type="HAMAP-Rule" id="MF_00388"/>
    </source>
</evidence>
<organism evidence="13 14">
    <name type="scientific">Veillonella montpellierensis DNF00314</name>
    <dbReference type="NCBI Taxonomy" id="1401067"/>
    <lineage>
        <taxon>Bacteria</taxon>
        <taxon>Bacillati</taxon>
        <taxon>Bacillota</taxon>
        <taxon>Negativicutes</taxon>
        <taxon>Veillonellales</taxon>
        <taxon>Veillonellaceae</taxon>
        <taxon>Veillonella</taxon>
    </lineage>
</organism>
<dbReference type="Pfam" id="PF03331">
    <property type="entry name" value="LpxC"/>
    <property type="match status" value="1"/>
</dbReference>
<dbReference type="GO" id="GO:0103117">
    <property type="term" value="F:UDP-3-O-acyl-N-acetylglucosamine deacetylase activity"/>
    <property type="evidence" value="ECO:0007669"/>
    <property type="project" value="UniProtKB-UniRule"/>
</dbReference>
<dbReference type="HAMAP" id="MF_00388">
    <property type="entry name" value="LpxC"/>
    <property type="match status" value="1"/>
</dbReference>
<evidence type="ECO:0000313" key="13">
    <source>
        <dbReference type="EMBL" id="KGF47159.1"/>
    </source>
</evidence>
<feature type="binding site" evidence="12">
    <location>
        <position position="79"/>
    </location>
    <ligand>
        <name>Zn(2+)</name>
        <dbReference type="ChEBI" id="CHEBI:29105"/>
    </ligand>
</feature>
<proteinExistence type="inferred from homology"/>
<name>A0A096CPA3_9FIRM</name>
<dbReference type="eggNOG" id="COG0774">
    <property type="taxonomic scope" value="Bacteria"/>
</dbReference>
<dbReference type="Proteomes" id="UP000029628">
    <property type="component" value="Unassembled WGS sequence"/>
</dbReference>
<evidence type="ECO:0000256" key="1">
    <source>
        <dbReference type="ARBA" id="ARBA00001947"/>
    </source>
</evidence>
<feature type="binding site" evidence="12">
    <location>
        <position position="238"/>
    </location>
    <ligand>
        <name>Zn(2+)</name>
        <dbReference type="ChEBI" id="CHEBI:29105"/>
    </ligand>
</feature>
<dbReference type="EMBL" id="JRNT01000016">
    <property type="protein sequence ID" value="KGF47159.1"/>
    <property type="molecule type" value="Genomic_DNA"/>
</dbReference>
<keyword evidence="14" id="KW-1185">Reference proteome</keyword>
<dbReference type="EC" id="3.5.1.108" evidence="4 12"/>
<dbReference type="GO" id="GO:0009245">
    <property type="term" value="P:lipid A biosynthetic process"/>
    <property type="evidence" value="ECO:0007669"/>
    <property type="project" value="UniProtKB-UniRule"/>
</dbReference>
<dbReference type="InterPro" id="IPR011334">
    <property type="entry name" value="UDP-acyl_GlcNac_deAcase_C"/>
</dbReference>
<evidence type="ECO:0000256" key="5">
    <source>
        <dbReference type="ARBA" id="ARBA00022516"/>
    </source>
</evidence>
<accession>A0A096CPA3</accession>
<comment type="caution">
    <text evidence="13">The sequence shown here is derived from an EMBL/GenBank/DDBJ whole genome shotgun (WGS) entry which is preliminary data.</text>
</comment>
<dbReference type="AlphaFoldDB" id="A0A096CPA3"/>
<keyword evidence="6 12" id="KW-0441">Lipid A biosynthesis</keyword>
<evidence type="ECO:0000256" key="10">
    <source>
        <dbReference type="ARBA" id="ARBA00023098"/>
    </source>
</evidence>
<dbReference type="GO" id="GO:0046872">
    <property type="term" value="F:metal ion binding"/>
    <property type="evidence" value="ECO:0007669"/>
    <property type="project" value="UniProtKB-KW"/>
</dbReference>
<feature type="binding site" evidence="12">
    <location>
        <position position="234"/>
    </location>
    <ligand>
        <name>Zn(2+)</name>
        <dbReference type="ChEBI" id="CHEBI:29105"/>
    </ligand>
</feature>
<dbReference type="Gene3D" id="3.30.230.20">
    <property type="entry name" value="lpxc deacetylase, domain 1"/>
    <property type="match status" value="1"/>
</dbReference>
<evidence type="ECO:0000256" key="4">
    <source>
        <dbReference type="ARBA" id="ARBA00012745"/>
    </source>
</evidence>
<protein>
    <recommendedName>
        <fullName evidence="4 12">UDP-3-O-acyl-N-acetylglucosamine deacetylase</fullName>
        <shortName evidence="12">UDP-3-O-acyl-GlcNAc deacetylase</shortName>
        <ecNumber evidence="4 12">3.5.1.108</ecNumber>
    </recommendedName>
    <alternativeName>
        <fullName evidence="12">UDP-3-O-[R-3-hydroxymyristoyl]-N-acetylglucosamine deacetylase</fullName>
    </alternativeName>
</protein>
<keyword evidence="10 12" id="KW-0443">Lipid metabolism</keyword>
<dbReference type="InterPro" id="IPR015870">
    <property type="entry name" value="UDP-acyl_N-AcGlcN_deAcase_N"/>
</dbReference>
<evidence type="ECO:0000256" key="3">
    <source>
        <dbReference type="ARBA" id="ARBA00005002"/>
    </source>
</evidence>
<evidence type="ECO:0000256" key="11">
    <source>
        <dbReference type="ARBA" id="ARBA00024535"/>
    </source>
</evidence>
<keyword evidence="9 12" id="KW-0862">Zinc</keyword>
<dbReference type="RefSeq" id="WP_038152650.1">
    <property type="nucleotide sequence ID" value="NZ_JRNT01000016.1"/>
</dbReference>
<keyword evidence="7 12" id="KW-0479">Metal-binding</keyword>
<evidence type="ECO:0000256" key="8">
    <source>
        <dbReference type="ARBA" id="ARBA00022801"/>
    </source>
</evidence>
<keyword evidence="5 12" id="KW-0444">Lipid biosynthesis</keyword>
<dbReference type="PANTHER" id="PTHR33694">
    <property type="entry name" value="UDP-3-O-ACYL-N-ACETYLGLUCOSAMINE DEACETYLASE 1, MITOCHONDRIAL-RELATED"/>
    <property type="match status" value="1"/>
</dbReference>
<dbReference type="InterPro" id="IPR004463">
    <property type="entry name" value="UDP-acyl_GlcNac_deAcase"/>
</dbReference>
<dbReference type="InterPro" id="IPR020568">
    <property type="entry name" value="Ribosomal_Su5_D2-typ_SF"/>
</dbReference>
<comment type="function">
    <text evidence="2 12">Catalyzes the hydrolysis of UDP-3-O-myristoyl-N-acetylglucosamine to form UDP-3-O-myristoylglucosamine and acetate, the committed step in lipid A biosynthesis.</text>
</comment>